<dbReference type="STRING" id="933944.AN215_10720"/>
<dbReference type="InterPro" id="IPR046241">
    <property type="entry name" value="DUF6274"/>
</dbReference>
<dbReference type="OrthoDB" id="4328887at2"/>
<evidence type="ECO:0000313" key="2">
    <source>
        <dbReference type="EMBL" id="OEU90056.1"/>
    </source>
</evidence>
<dbReference type="EMBL" id="LJGT01000038">
    <property type="protein sequence ID" value="OEU90056.1"/>
    <property type="molecule type" value="Genomic_DNA"/>
</dbReference>
<name>A0A1E7JP68_9ACTN</name>
<proteinExistence type="predicted"/>
<dbReference type="RefSeq" id="WP_070012866.1">
    <property type="nucleotide sequence ID" value="NZ_LJGS01000044.1"/>
</dbReference>
<reference evidence="2 3" key="1">
    <citation type="journal article" date="2016" name="Front. Microbiol.">
        <title>Comparative Genomics Analysis of Streptomyces Species Reveals Their Adaptation to the Marine Environment and Their Diversity at the Genomic Level.</title>
        <authorList>
            <person name="Tian X."/>
            <person name="Zhang Z."/>
            <person name="Yang T."/>
            <person name="Chen M."/>
            <person name="Li J."/>
            <person name="Chen F."/>
            <person name="Yang J."/>
            <person name="Li W."/>
            <person name="Zhang B."/>
            <person name="Zhang Z."/>
            <person name="Wu J."/>
            <person name="Zhang C."/>
            <person name="Long L."/>
            <person name="Xiao J."/>
        </authorList>
    </citation>
    <scope>NUCLEOTIDE SEQUENCE [LARGE SCALE GENOMIC DNA]</scope>
    <source>
        <strain evidence="2 3">SCSIO 10390</strain>
    </source>
</reference>
<accession>A0A1E7JP68</accession>
<organism evidence="2 3">
    <name type="scientific">Streptomyces abyssalis</name>
    <dbReference type="NCBI Taxonomy" id="933944"/>
    <lineage>
        <taxon>Bacteria</taxon>
        <taxon>Bacillati</taxon>
        <taxon>Actinomycetota</taxon>
        <taxon>Actinomycetes</taxon>
        <taxon>Kitasatosporales</taxon>
        <taxon>Streptomycetaceae</taxon>
        <taxon>Streptomyces</taxon>
    </lineage>
</organism>
<feature type="region of interest" description="Disordered" evidence="1">
    <location>
        <begin position="48"/>
        <end position="90"/>
    </location>
</feature>
<keyword evidence="3" id="KW-1185">Reference proteome</keyword>
<gene>
    <name evidence="2" type="ORF">AN215_10720</name>
</gene>
<dbReference type="AlphaFoldDB" id="A0A1E7JP68"/>
<evidence type="ECO:0000313" key="3">
    <source>
        <dbReference type="Proteomes" id="UP000176087"/>
    </source>
</evidence>
<sequence length="90" mass="10261">MGTTPRGPRRRETKALLRAHLAAATRYRHVTRHCPVCHRLLRLAMEHTAEEPEDEHPDGHADGHSTGHPDGRAERHTERPREPRRVSASN</sequence>
<dbReference type="Pfam" id="PF19790">
    <property type="entry name" value="DUF6274"/>
    <property type="match status" value="1"/>
</dbReference>
<dbReference type="Proteomes" id="UP000176087">
    <property type="component" value="Unassembled WGS sequence"/>
</dbReference>
<dbReference type="PATRIC" id="fig|933944.5.peg.153"/>
<feature type="compositionally biased region" description="Basic and acidic residues" evidence="1">
    <location>
        <begin position="57"/>
        <end position="90"/>
    </location>
</feature>
<comment type="caution">
    <text evidence="2">The sequence shown here is derived from an EMBL/GenBank/DDBJ whole genome shotgun (WGS) entry which is preliminary data.</text>
</comment>
<protein>
    <submittedName>
        <fullName evidence="2">Uncharacterized protein</fullName>
    </submittedName>
</protein>
<evidence type="ECO:0000256" key="1">
    <source>
        <dbReference type="SAM" id="MobiDB-lite"/>
    </source>
</evidence>